<dbReference type="GO" id="GO:0030649">
    <property type="term" value="P:aminoglycoside antibiotic catabolic process"/>
    <property type="evidence" value="ECO:0007669"/>
    <property type="project" value="TreeGrafter"/>
</dbReference>
<name>A0A0K1E9U3_CHOCO</name>
<keyword evidence="7" id="KW-1185">Reference proteome</keyword>
<comment type="similarity">
    <text evidence="1 4">Belongs to the acetyltransferase Eis family.</text>
</comment>
<evidence type="ECO:0000313" key="7">
    <source>
        <dbReference type="Proteomes" id="UP000067626"/>
    </source>
</evidence>
<evidence type="ECO:0000256" key="1">
    <source>
        <dbReference type="ARBA" id="ARBA00009213"/>
    </source>
</evidence>
<dbReference type="InterPro" id="IPR036527">
    <property type="entry name" value="SCP2_sterol-bd_dom_sf"/>
</dbReference>
<dbReference type="RefSeq" id="WP_050429957.1">
    <property type="nucleotide sequence ID" value="NZ_CP012159.1"/>
</dbReference>
<evidence type="ECO:0000313" key="6">
    <source>
        <dbReference type="EMBL" id="AKT37609.1"/>
    </source>
</evidence>
<reference evidence="6 7" key="1">
    <citation type="submission" date="2015-07" db="EMBL/GenBank/DDBJ databases">
        <title>Genome analysis of myxobacterium Chondromyces crocatus Cm c5 reveals a high potential for natural compound synthesis and the genetic basis for the loss of fruiting body formation.</title>
        <authorList>
            <person name="Zaburannyi N."/>
            <person name="Bunk B."/>
            <person name="Maier J."/>
            <person name="Overmann J."/>
            <person name="Mueller R."/>
        </authorList>
    </citation>
    <scope>NUCLEOTIDE SEQUENCE [LARGE SCALE GENOMIC DNA]</scope>
    <source>
        <strain evidence="6 7">Cm c5</strain>
    </source>
</reference>
<evidence type="ECO:0000259" key="5">
    <source>
        <dbReference type="PROSITE" id="PS51186"/>
    </source>
</evidence>
<evidence type="ECO:0000256" key="4">
    <source>
        <dbReference type="HAMAP-Rule" id="MF_01812"/>
    </source>
</evidence>
<feature type="domain" description="N-acetyltransferase" evidence="5">
    <location>
        <begin position="3"/>
        <end position="151"/>
    </location>
</feature>
<keyword evidence="2 4" id="KW-0808">Transferase</keyword>
<dbReference type="HAMAP" id="MF_01812">
    <property type="entry name" value="Eis"/>
    <property type="match status" value="1"/>
</dbReference>
<dbReference type="Proteomes" id="UP000067626">
    <property type="component" value="Chromosome"/>
</dbReference>
<dbReference type="STRING" id="52.CMC5_017500"/>
<dbReference type="PROSITE" id="PS51186">
    <property type="entry name" value="GNAT"/>
    <property type="match status" value="1"/>
</dbReference>
<dbReference type="SUPFAM" id="SSF55718">
    <property type="entry name" value="SCP-like"/>
    <property type="match status" value="1"/>
</dbReference>
<feature type="binding site" evidence="4">
    <location>
        <begin position="80"/>
        <end position="82"/>
    </location>
    <ligand>
        <name>acetyl-CoA</name>
        <dbReference type="ChEBI" id="CHEBI:57288"/>
    </ligand>
</feature>
<dbReference type="KEGG" id="ccro:CMC5_017500"/>
<gene>
    <name evidence="6" type="ORF">CMC5_017500</name>
</gene>
<dbReference type="CDD" id="cd04301">
    <property type="entry name" value="NAT_SF"/>
    <property type="match status" value="1"/>
</dbReference>
<dbReference type="InterPro" id="IPR041380">
    <property type="entry name" value="Acetyltransf_17"/>
</dbReference>
<dbReference type="InterPro" id="IPR025559">
    <property type="entry name" value="Eis_dom"/>
</dbReference>
<feature type="binding site" evidence="4">
    <location>
        <begin position="116"/>
        <end position="117"/>
    </location>
    <ligand>
        <name>acetyl-CoA</name>
        <dbReference type="ChEBI" id="CHEBI:57288"/>
    </ligand>
</feature>
<evidence type="ECO:0000256" key="2">
    <source>
        <dbReference type="ARBA" id="ARBA00022679"/>
    </source>
</evidence>
<dbReference type="Pfam" id="PF13527">
    <property type="entry name" value="Acetyltransf_9"/>
    <property type="match status" value="1"/>
</dbReference>
<proteinExistence type="inferred from homology"/>
<dbReference type="InterPro" id="IPR000182">
    <property type="entry name" value="GNAT_dom"/>
</dbReference>
<accession>A0A0K1E9U3</accession>
<dbReference type="AlphaFoldDB" id="A0A0K1E9U3"/>
<dbReference type="PANTHER" id="PTHR37817:SF1">
    <property type="entry name" value="N-ACETYLTRANSFERASE EIS"/>
    <property type="match status" value="1"/>
</dbReference>
<dbReference type="Gene3D" id="3.30.1050.10">
    <property type="entry name" value="SCP2 sterol-binding domain"/>
    <property type="match status" value="1"/>
</dbReference>
<dbReference type="EMBL" id="CP012159">
    <property type="protein sequence ID" value="AKT37609.1"/>
    <property type="molecule type" value="Genomic_DNA"/>
</dbReference>
<comment type="subunit">
    <text evidence="4">Homohexamer; trimer of dimers.</text>
</comment>
<dbReference type="InterPro" id="IPR022902">
    <property type="entry name" value="NAcTrfase_Eis"/>
</dbReference>
<dbReference type="Pfam" id="PF13530">
    <property type="entry name" value="SCP2_2"/>
    <property type="match status" value="1"/>
</dbReference>
<dbReference type="InterPro" id="IPR051554">
    <property type="entry name" value="Acetyltransferase_Eis"/>
</dbReference>
<keyword evidence="3 4" id="KW-0012">Acyltransferase</keyword>
<feature type="binding site" evidence="4">
    <location>
        <begin position="88"/>
        <end position="93"/>
    </location>
    <ligand>
        <name>acetyl-CoA</name>
        <dbReference type="ChEBI" id="CHEBI:57288"/>
    </ligand>
</feature>
<feature type="active site" description="Proton acceptor; via carboxylate" evidence="4">
    <location>
        <position position="403"/>
    </location>
</feature>
<organism evidence="6 7">
    <name type="scientific">Chondromyces crocatus</name>
    <dbReference type="NCBI Taxonomy" id="52"/>
    <lineage>
        <taxon>Bacteria</taxon>
        <taxon>Pseudomonadati</taxon>
        <taxon>Myxococcota</taxon>
        <taxon>Polyangia</taxon>
        <taxon>Polyangiales</taxon>
        <taxon>Polyangiaceae</taxon>
        <taxon>Chondromyces</taxon>
    </lineage>
</organism>
<dbReference type="GO" id="GO:0034069">
    <property type="term" value="F:aminoglycoside N-acetyltransferase activity"/>
    <property type="evidence" value="ECO:0007669"/>
    <property type="project" value="TreeGrafter"/>
</dbReference>
<dbReference type="Gene3D" id="3.40.630.30">
    <property type="match status" value="2"/>
</dbReference>
<dbReference type="InterPro" id="IPR016181">
    <property type="entry name" value="Acyl_CoA_acyltransferase"/>
</dbReference>
<dbReference type="NCBIfam" id="NF002367">
    <property type="entry name" value="PRK01346.1-4"/>
    <property type="match status" value="1"/>
</dbReference>
<dbReference type="PANTHER" id="PTHR37817">
    <property type="entry name" value="N-ACETYLTRANSFERASE EIS"/>
    <property type="match status" value="1"/>
</dbReference>
<evidence type="ECO:0000256" key="3">
    <source>
        <dbReference type="ARBA" id="ARBA00023315"/>
    </source>
</evidence>
<sequence length="403" mass="45205">MTIDIRLLGPEQHAEFVQPLLTAFGLPVDNERINHSQRVEELTHRFAAYEGDSVTGCAGTFSFDMTTPGSIAPVAGLTLVGVMPTHRRRGIMTALVRRHLDEARTEGKAFSALWASEAAIYQRFGYGLGSIGCAASIERHHTTFWPELPRIGRVRIVTEAEALDLFPGIHDRARPGQPGMLSRSTSWWEHRRLVDFEKSGPPLQRAVLEIDGQPEAYALYRNQHRWESTFIPTGNLQVIEAIGTSSLSTRLLWRYLFDIDLSQRIEAFHLPPDHPLLYALTEPRRLRLTQYDGLWVRILDIPRAFSARSFASHDTVIFDVSDPVYTANTGRFRLDGAAGLCTRTERAATLKLDIATLSTAWMGAATFRRLADAGRVEQLQEGAIDRADALFHSSRAPWCPETF</sequence>
<feature type="active site" description="Proton donor" evidence="4">
    <location>
        <position position="121"/>
    </location>
</feature>
<dbReference type="OrthoDB" id="8399956at2"/>
<dbReference type="PATRIC" id="fig|52.7.peg.1880"/>
<dbReference type="SUPFAM" id="SSF55729">
    <property type="entry name" value="Acyl-CoA N-acyltransferases (Nat)"/>
    <property type="match status" value="1"/>
</dbReference>
<protein>
    <recommendedName>
        <fullName evidence="5">N-acetyltransferase domain-containing protein</fullName>
    </recommendedName>
</protein>
<dbReference type="Pfam" id="PF17668">
    <property type="entry name" value="Acetyltransf_17"/>
    <property type="match status" value="1"/>
</dbReference>